<reference evidence="1" key="1">
    <citation type="journal article" date="2015" name="Nature">
        <title>Complex archaea that bridge the gap between prokaryotes and eukaryotes.</title>
        <authorList>
            <person name="Spang A."/>
            <person name="Saw J.H."/>
            <person name="Jorgensen S.L."/>
            <person name="Zaremba-Niedzwiedzka K."/>
            <person name="Martijn J."/>
            <person name="Lind A.E."/>
            <person name="van Eijk R."/>
            <person name="Schleper C."/>
            <person name="Guy L."/>
            <person name="Ettema T.J."/>
        </authorList>
    </citation>
    <scope>NUCLEOTIDE SEQUENCE</scope>
</reference>
<gene>
    <name evidence="1" type="ORF">LCGC14_2095790</name>
</gene>
<feature type="non-terminal residue" evidence="1">
    <location>
        <position position="63"/>
    </location>
</feature>
<comment type="caution">
    <text evidence="1">The sequence shown here is derived from an EMBL/GenBank/DDBJ whole genome shotgun (WGS) entry which is preliminary data.</text>
</comment>
<dbReference type="AlphaFoldDB" id="A0A0F9H863"/>
<dbReference type="EMBL" id="LAZR01025620">
    <property type="protein sequence ID" value="KKL71352.1"/>
    <property type="molecule type" value="Genomic_DNA"/>
</dbReference>
<accession>A0A0F9H863</accession>
<sequence>MKVTVKRMNEMPEYLQEDSMVGSDKRGDYGFVIGMQKKMGRVINVEYVSDNYKPLYDYIDEDG</sequence>
<name>A0A0F9H863_9ZZZZ</name>
<evidence type="ECO:0000313" key="1">
    <source>
        <dbReference type="EMBL" id="KKL71352.1"/>
    </source>
</evidence>
<proteinExistence type="predicted"/>
<protein>
    <submittedName>
        <fullName evidence="1">Uncharacterized protein</fullName>
    </submittedName>
</protein>
<organism evidence="1">
    <name type="scientific">marine sediment metagenome</name>
    <dbReference type="NCBI Taxonomy" id="412755"/>
    <lineage>
        <taxon>unclassified sequences</taxon>
        <taxon>metagenomes</taxon>
        <taxon>ecological metagenomes</taxon>
    </lineage>
</organism>